<dbReference type="CDD" id="cd00174">
    <property type="entry name" value="SH3"/>
    <property type="match status" value="1"/>
</dbReference>
<name>A0AAU8N076_9GAMM</name>
<dbReference type="PIRSF" id="PIRSF034961">
    <property type="entry name" value="UCP034961_SH3_2"/>
    <property type="match status" value="1"/>
</dbReference>
<keyword evidence="5" id="KW-1185">Reference proteome</keyword>
<organism evidence="4">
    <name type="scientific">Lysobacter firmicutimachus</name>
    <dbReference type="NCBI Taxonomy" id="1792846"/>
    <lineage>
        <taxon>Bacteria</taxon>
        <taxon>Pseudomonadati</taxon>
        <taxon>Pseudomonadota</taxon>
        <taxon>Gammaproteobacteria</taxon>
        <taxon>Lysobacterales</taxon>
        <taxon>Lysobacteraceae</taxon>
        <taxon>Lysobacter</taxon>
    </lineage>
</organism>
<accession>A0AAU8N076</accession>
<dbReference type="Pfam" id="PF07653">
    <property type="entry name" value="SH3_2"/>
    <property type="match status" value="2"/>
</dbReference>
<dbReference type="InterPro" id="IPR001452">
    <property type="entry name" value="SH3_domain"/>
</dbReference>
<dbReference type="InterPro" id="IPR036028">
    <property type="entry name" value="SH3-like_dom_sf"/>
</dbReference>
<dbReference type="PROSITE" id="PS50002">
    <property type="entry name" value="SH3"/>
    <property type="match status" value="1"/>
</dbReference>
<evidence type="ECO:0000259" key="2">
    <source>
        <dbReference type="PROSITE" id="PS50002"/>
    </source>
</evidence>
<feature type="domain" description="SH3" evidence="2">
    <location>
        <begin position="63"/>
        <end position="119"/>
    </location>
</feature>
<evidence type="ECO:0000313" key="4">
    <source>
        <dbReference type="EMBL" id="XCO77265.1"/>
    </source>
</evidence>
<dbReference type="RefSeq" id="WP_064747239.1">
    <property type="nucleotide sequence ID" value="NZ_CP159925.1"/>
</dbReference>
<gene>
    <name evidence="4" type="ORF">ABU614_10930</name>
    <name evidence="3" type="ORF">V2J18_04350</name>
</gene>
<dbReference type="Gene3D" id="2.30.30.40">
    <property type="entry name" value="SH3 Domains"/>
    <property type="match status" value="1"/>
</dbReference>
<dbReference type="InterPro" id="IPR014593">
    <property type="entry name" value="UCP034961_SH3_2"/>
</dbReference>
<dbReference type="SUPFAM" id="SSF50044">
    <property type="entry name" value="SH3-domain"/>
    <property type="match status" value="2"/>
</dbReference>
<dbReference type="EMBL" id="CP159925">
    <property type="protein sequence ID" value="XCO77265.1"/>
    <property type="molecule type" value="Genomic_DNA"/>
</dbReference>
<sequence>MRALVVAGYRAQYHDPIAFERGAVVRLGERDSEWPAFVWTTLDDGRAGWAPLDWLRPLDPAVDGTLRAQALRDYDARELDVEAGQRLRLIDELGGWWWAQREDGAQGWVPARNLGTIDDGA</sequence>
<protein>
    <submittedName>
        <fullName evidence="4">SH3 domain-containing protein</fullName>
    </submittedName>
</protein>
<evidence type="ECO:0000313" key="5">
    <source>
        <dbReference type="Proteomes" id="UP001387215"/>
    </source>
</evidence>
<dbReference type="Proteomes" id="UP001387215">
    <property type="component" value="Unassembled WGS sequence"/>
</dbReference>
<evidence type="ECO:0000256" key="1">
    <source>
        <dbReference type="ARBA" id="ARBA00022443"/>
    </source>
</evidence>
<evidence type="ECO:0000313" key="3">
    <source>
        <dbReference type="EMBL" id="MEI2453907.1"/>
    </source>
</evidence>
<dbReference type="AlphaFoldDB" id="A0AAU8N076"/>
<keyword evidence="1" id="KW-0728">SH3 domain</keyword>
<proteinExistence type="predicted"/>
<dbReference type="EMBL" id="JBANDL010000002">
    <property type="protein sequence ID" value="MEI2453907.1"/>
    <property type="molecule type" value="Genomic_DNA"/>
</dbReference>
<reference evidence="4" key="2">
    <citation type="submission" date="2024-06" db="EMBL/GenBank/DDBJ databases">
        <authorList>
            <person name="Li S."/>
        </authorList>
    </citation>
    <scope>NUCLEOTIDE SEQUENCE</scope>
    <source>
        <strain evidence="4">SR10</strain>
    </source>
</reference>
<dbReference type="SMART" id="SM00326">
    <property type="entry name" value="SH3"/>
    <property type="match status" value="2"/>
</dbReference>
<reference evidence="3 5" key="1">
    <citation type="submission" date="2024-02" db="EMBL/GenBank/DDBJ databases">
        <title>Lysobacter Genome Sequencing and Mining.</title>
        <authorList>
            <person name="Bierman J."/>
            <person name="Walker M.C."/>
        </authorList>
    </citation>
    <scope>NUCLEOTIDE SEQUENCE [LARGE SCALE GENOMIC DNA]</scope>
    <source>
        <strain evidence="3 5">PB6250</strain>
    </source>
</reference>